<dbReference type="InterPro" id="IPR005202">
    <property type="entry name" value="TF_GRAS"/>
</dbReference>
<protein>
    <submittedName>
        <fullName evidence="4">Predicted protein</fullName>
    </submittedName>
</protein>
<evidence type="ECO:0000256" key="3">
    <source>
        <dbReference type="PROSITE-ProRule" id="PRU01191"/>
    </source>
</evidence>
<keyword evidence="1" id="KW-0805">Transcription regulation</keyword>
<comment type="caution">
    <text evidence="3">Lacks conserved residue(s) required for the propagation of feature annotation.</text>
</comment>
<dbReference type="PROSITE" id="PS50985">
    <property type="entry name" value="GRAS"/>
    <property type="match status" value="1"/>
</dbReference>
<proteinExistence type="evidence at transcript level"/>
<accession>F2EKZ5</accession>
<keyword evidence="2" id="KW-0804">Transcription</keyword>
<evidence type="ECO:0000256" key="2">
    <source>
        <dbReference type="ARBA" id="ARBA00023163"/>
    </source>
</evidence>
<feature type="non-terminal residue" evidence="4">
    <location>
        <position position="111"/>
    </location>
</feature>
<sequence length="111" mass="12404">MLSVIDGEGKTRMEIFFNFIPGLGSPYPWLRSPRSEEGGLQLIELLGECASHVTARCLHSVNTRLEHISYLASPKGTAIQQIASYFIEAFADRMIKGFTGLFCNKNMMCSR</sequence>
<comment type="similarity">
    <text evidence="3">Belongs to the GRAS family.</text>
</comment>
<dbReference type="EMBL" id="AK376823">
    <property type="protein sequence ID" value="BAK08017.1"/>
    <property type="molecule type" value="mRNA"/>
</dbReference>
<reference evidence="4" key="1">
    <citation type="journal article" date="2011" name="Plant Physiol.">
        <title>Comprehensive sequence analysis of 24,783 barley full-length cDNAs derived from 12 clone libraries.</title>
        <authorList>
            <person name="Matsumoto T."/>
            <person name="Tanaka T."/>
            <person name="Sakai H."/>
            <person name="Amano N."/>
            <person name="Kanamori H."/>
            <person name="Kurita K."/>
            <person name="Kikuta A."/>
            <person name="Kamiya K."/>
            <person name="Yamamoto M."/>
            <person name="Ikawa H."/>
            <person name="Fujii N."/>
            <person name="Hori K."/>
            <person name="Itoh T."/>
            <person name="Sato K."/>
        </authorList>
    </citation>
    <scope>NUCLEOTIDE SEQUENCE</scope>
    <source>
        <tissue evidence="4">Flower</tissue>
    </source>
</reference>
<dbReference type="Pfam" id="PF03514">
    <property type="entry name" value="GRAS"/>
    <property type="match status" value="1"/>
</dbReference>
<dbReference type="EMBL" id="AK376828">
    <property type="protein sequence ID" value="BAK08022.1"/>
    <property type="molecule type" value="mRNA"/>
</dbReference>
<evidence type="ECO:0000313" key="4">
    <source>
        <dbReference type="EMBL" id="BAK08017.1"/>
    </source>
</evidence>
<evidence type="ECO:0000256" key="1">
    <source>
        <dbReference type="ARBA" id="ARBA00023015"/>
    </source>
</evidence>
<organism evidence="4">
    <name type="scientific">Hordeum vulgare subsp. vulgare</name>
    <name type="common">Domesticated barley</name>
    <dbReference type="NCBI Taxonomy" id="112509"/>
    <lineage>
        <taxon>Eukaryota</taxon>
        <taxon>Viridiplantae</taxon>
        <taxon>Streptophyta</taxon>
        <taxon>Embryophyta</taxon>
        <taxon>Tracheophyta</taxon>
        <taxon>Spermatophyta</taxon>
        <taxon>Magnoliopsida</taxon>
        <taxon>Liliopsida</taxon>
        <taxon>Poales</taxon>
        <taxon>Poaceae</taxon>
        <taxon>BOP clade</taxon>
        <taxon>Pooideae</taxon>
        <taxon>Triticodae</taxon>
        <taxon>Triticeae</taxon>
        <taxon>Hordeinae</taxon>
        <taxon>Hordeum</taxon>
    </lineage>
</organism>
<name>F2EKZ5_HORVV</name>
<dbReference type="AlphaFoldDB" id="F2EKZ5"/>